<keyword evidence="1" id="KW-0472">Membrane</keyword>
<reference evidence="2" key="1">
    <citation type="journal article" date="2014" name="Int. J. Syst. Evol. Microbiol.">
        <title>Complete genome sequence of Corynebacterium casei LMG S-19264T (=DSM 44701T), isolated from a smear-ripened cheese.</title>
        <authorList>
            <consortium name="US DOE Joint Genome Institute (JGI-PGF)"/>
            <person name="Walter F."/>
            <person name="Albersmeier A."/>
            <person name="Kalinowski J."/>
            <person name="Ruckert C."/>
        </authorList>
    </citation>
    <scope>NUCLEOTIDE SEQUENCE</scope>
    <source>
        <strain evidence="2">JCM 3035</strain>
    </source>
</reference>
<accession>A0A917QTG2</accession>
<evidence type="ECO:0000313" key="2">
    <source>
        <dbReference type="EMBL" id="GGK67120.1"/>
    </source>
</evidence>
<sequence length="76" mass="8133">MTPLAALTRRLGAVLALSAFCVWVAECRVPLELPLMALAMLGAVASTAATTDMLASAIAVRREIRVRRLVEDMPIP</sequence>
<name>A0A917QTG2_9ACTN</name>
<dbReference type="Proteomes" id="UP000637788">
    <property type="component" value="Unassembled WGS sequence"/>
</dbReference>
<keyword evidence="1" id="KW-0812">Transmembrane</keyword>
<keyword evidence="1" id="KW-1133">Transmembrane helix</keyword>
<evidence type="ECO:0000313" key="3">
    <source>
        <dbReference type="Proteomes" id="UP000637788"/>
    </source>
</evidence>
<proteinExistence type="predicted"/>
<keyword evidence="3" id="KW-1185">Reference proteome</keyword>
<dbReference type="AlphaFoldDB" id="A0A917QTG2"/>
<protein>
    <submittedName>
        <fullName evidence="2">Uncharacterized protein</fullName>
    </submittedName>
</protein>
<feature type="transmembrane region" description="Helical" evidence="1">
    <location>
        <begin position="37"/>
        <end position="60"/>
    </location>
</feature>
<dbReference type="EMBL" id="BMPQ01000006">
    <property type="protein sequence ID" value="GGK67120.1"/>
    <property type="molecule type" value="Genomic_DNA"/>
</dbReference>
<evidence type="ECO:0000256" key="1">
    <source>
        <dbReference type="SAM" id="Phobius"/>
    </source>
</evidence>
<gene>
    <name evidence="2" type="ORF">GCM10010094_30220</name>
</gene>
<organism evidence="2 3">
    <name type="scientific">Streptomyces flaveus</name>
    <dbReference type="NCBI Taxonomy" id="66370"/>
    <lineage>
        <taxon>Bacteria</taxon>
        <taxon>Bacillati</taxon>
        <taxon>Actinomycetota</taxon>
        <taxon>Actinomycetes</taxon>
        <taxon>Kitasatosporales</taxon>
        <taxon>Streptomycetaceae</taxon>
        <taxon>Streptomyces</taxon>
        <taxon>Streptomyces aurantiacus group</taxon>
    </lineage>
</organism>
<reference evidence="2" key="2">
    <citation type="submission" date="2020-09" db="EMBL/GenBank/DDBJ databases">
        <authorList>
            <person name="Sun Q."/>
            <person name="Ohkuma M."/>
        </authorList>
    </citation>
    <scope>NUCLEOTIDE SEQUENCE</scope>
    <source>
        <strain evidence="2">JCM 3035</strain>
    </source>
</reference>
<comment type="caution">
    <text evidence="2">The sequence shown here is derived from an EMBL/GenBank/DDBJ whole genome shotgun (WGS) entry which is preliminary data.</text>
</comment>